<dbReference type="STRING" id="1423734.FC83_GL000928"/>
<reference evidence="1 2" key="1">
    <citation type="journal article" date="2015" name="Genome Announc.">
        <title>Expanding the biotechnology potential of lactobacilli through comparative genomics of 213 strains and associated genera.</title>
        <authorList>
            <person name="Sun Z."/>
            <person name="Harris H.M."/>
            <person name="McCann A."/>
            <person name="Guo C."/>
            <person name="Argimon S."/>
            <person name="Zhang W."/>
            <person name="Yang X."/>
            <person name="Jeffery I.B."/>
            <person name="Cooney J.C."/>
            <person name="Kagawa T.F."/>
            <person name="Liu W."/>
            <person name="Song Y."/>
            <person name="Salvetti E."/>
            <person name="Wrobel A."/>
            <person name="Rasinkangas P."/>
            <person name="Parkhill J."/>
            <person name="Rea M.C."/>
            <person name="O'Sullivan O."/>
            <person name="Ritari J."/>
            <person name="Douillard F.P."/>
            <person name="Paul Ross R."/>
            <person name="Yang R."/>
            <person name="Briner A.E."/>
            <person name="Felis G.E."/>
            <person name="de Vos W.M."/>
            <person name="Barrangou R."/>
            <person name="Klaenhammer T.R."/>
            <person name="Caufield P.W."/>
            <person name="Cui Y."/>
            <person name="Zhang H."/>
            <person name="O'Toole P.W."/>
        </authorList>
    </citation>
    <scope>NUCLEOTIDE SEQUENCE [LARGE SCALE GENOMIC DNA]</scope>
    <source>
        <strain evidence="1 2">DSM 18527</strain>
    </source>
</reference>
<proteinExistence type="predicted"/>
<sequence length="146" mass="17856">MMNDGEWVPMDVKYFFLETNKKKPNLRDELLKENEEAYQRWFDRWFRHRHFTDEFKNAAMQGYTGTIIYNPDLNNGRLTDDEKYLYHRISDERFVPLMREKFPDLTIKAKKWKKKHTQWITNIPYTKKYFQVSVSWAKAKSGDTDD</sequence>
<keyword evidence="2" id="KW-1185">Reference proteome</keyword>
<dbReference type="EMBL" id="AZGA01000012">
    <property type="protein sequence ID" value="KRM35624.1"/>
    <property type="molecule type" value="Genomic_DNA"/>
</dbReference>
<name>A0A0R1XZR8_9LACO</name>
<dbReference type="PATRIC" id="fig|1423734.3.peg.938"/>
<organism evidence="1 2">
    <name type="scientific">Agrilactobacillus composti DSM 18527 = JCM 14202</name>
    <dbReference type="NCBI Taxonomy" id="1423734"/>
    <lineage>
        <taxon>Bacteria</taxon>
        <taxon>Bacillati</taxon>
        <taxon>Bacillota</taxon>
        <taxon>Bacilli</taxon>
        <taxon>Lactobacillales</taxon>
        <taxon>Lactobacillaceae</taxon>
        <taxon>Agrilactobacillus</taxon>
    </lineage>
</organism>
<protein>
    <submittedName>
        <fullName evidence="1">Uncharacterized protein</fullName>
    </submittedName>
</protein>
<gene>
    <name evidence="1" type="ORF">FC83_GL000928</name>
</gene>
<evidence type="ECO:0000313" key="1">
    <source>
        <dbReference type="EMBL" id="KRM35624.1"/>
    </source>
</evidence>
<dbReference type="RefSeq" id="WP_152537771.1">
    <property type="nucleotide sequence ID" value="NZ_AZGA01000012.1"/>
</dbReference>
<evidence type="ECO:0000313" key="2">
    <source>
        <dbReference type="Proteomes" id="UP000051236"/>
    </source>
</evidence>
<dbReference type="Proteomes" id="UP000051236">
    <property type="component" value="Unassembled WGS sequence"/>
</dbReference>
<dbReference type="AlphaFoldDB" id="A0A0R1XZR8"/>
<comment type="caution">
    <text evidence="1">The sequence shown here is derived from an EMBL/GenBank/DDBJ whole genome shotgun (WGS) entry which is preliminary data.</text>
</comment>
<accession>A0A0R1XZR8</accession>